<reference evidence="1 2" key="1">
    <citation type="submission" date="2019-12" db="EMBL/GenBank/DDBJ databases">
        <title>A genome sequence resource for the geographically widespread anthracnose pathogen Colletotrichum asianum.</title>
        <authorList>
            <person name="Meng Y."/>
        </authorList>
    </citation>
    <scope>NUCLEOTIDE SEQUENCE [LARGE SCALE GENOMIC DNA]</scope>
    <source>
        <strain evidence="1 2">ICMP 18580</strain>
    </source>
</reference>
<sequence length="92" mass="10763">MRRIPSKSRFSLSTFSVKFYVKKISTRSSFIFNAALCHCDNTMHCVFGAVSRRGMPLAYKTRLEKSVHQRTLCKADASSRNFWKRHHSRFCL</sequence>
<keyword evidence="2" id="KW-1185">Reference proteome</keyword>
<comment type="caution">
    <text evidence="1">The sequence shown here is derived from an EMBL/GenBank/DDBJ whole genome shotgun (WGS) entry which is preliminary data.</text>
</comment>
<organism evidence="1 2">
    <name type="scientific">Colletotrichum asianum</name>
    <dbReference type="NCBI Taxonomy" id="702518"/>
    <lineage>
        <taxon>Eukaryota</taxon>
        <taxon>Fungi</taxon>
        <taxon>Dikarya</taxon>
        <taxon>Ascomycota</taxon>
        <taxon>Pezizomycotina</taxon>
        <taxon>Sordariomycetes</taxon>
        <taxon>Hypocreomycetidae</taxon>
        <taxon>Glomerellales</taxon>
        <taxon>Glomerellaceae</taxon>
        <taxon>Colletotrichum</taxon>
        <taxon>Colletotrichum gloeosporioides species complex</taxon>
    </lineage>
</organism>
<gene>
    <name evidence="1" type="ORF">GQ607_004862</name>
</gene>
<evidence type="ECO:0000313" key="1">
    <source>
        <dbReference type="EMBL" id="KAF0328031.1"/>
    </source>
</evidence>
<evidence type="ECO:0000313" key="2">
    <source>
        <dbReference type="Proteomes" id="UP000434172"/>
    </source>
</evidence>
<accession>A0A8H3ZV88</accession>
<name>A0A8H3ZV88_9PEZI</name>
<dbReference type="Proteomes" id="UP000434172">
    <property type="component" value="Unassembled WGS sequence"/>
</dbReference>
<dbReference type="AlphaFoldDB" id="A0A8H3ZV88"/>
<proteinExistence type="predicted"/>
<protein>
    <submittedName>
        <fullName evidence="1">Uncharacterized protein</fullName>
    </submittedName>
</protein>
<dbReference type="EMBL" id="WOWK01000020">
    <property type="protein sequence ID" value="KAF0328031.1"/>
    <property type="molecule type" value="Genomic_DNA"/>
</dbReference>